<accession>A0A5B8YH56</accession>
<evidence type="ECO:0000313" key="2">
    <source>
        <dbReference type="Proteomes" id="UP000321954"/>
    </source>
</evidence>
<reference evidence="1 2" key="1">
    <citation type="submission" date="2019-08" db="EMBL/GenBank/DDBJ databases">
        <title>Antarcticibacterium arcticum sp. nov., a bacterium isolated from marine sediment of the Canadian Beaufort Sea.</title>
        <authorList>
            <person name="Lee Y.M."/>
            <person name="Baek K."/>
            <person name="Lee D.-H."/>
            <person name="Shin S.C."/>
            <person name="Jin Y.K."/>
            <person name="Park Y."/>
        </authorList>
    </citation>
    <scope>NUCLEOTIDE SEQUENCE [LARGE SCALE GENOMIC DNA]</scope>
    <source>
        <strain evidence="1 2">PAMC 28998</strain>
    </source>
</reference>
<dbReference type="KEGG" id="anp:FK178_05595"/>
<gene>
    <name evidence="1" type="ORF">FK178_05595</name>
</gene>
<dbReference type="RefSeq" id="WP_146831899.1">
    <property type="nucleotide sequence ID" value="NZ_CP042476.1"/>
</dbReference>
<evidence type="ECO:0008006" key="3">
    <source>
        <dbReference type="Google" id="ProtNLM"/>
    </source>
</evidence>
<name>A0A5B8YH56_9FLAO</name>
<keyword evidence="2" id="KW-1185">Reference proteome</keyword>
<organism evidence="1 2">
    <name type="scientific">Antarcticibacterium arcticum</name>
    <dbReference type="NCBI Taxonomy" id="2585771"/>
    <lineage>
        <taxon>Bacteria</taxon>
        <taxon>Pseudomonadati</taxon>
        <taxon>Bacteroidota</taxon>
        <taxon>Flavobacteriia</taxon>
        <taxon>Flavobacteriales</taxon>
        <taxon>Flavobacteriaceae</taxon>
        <taxon>Antarcticibacterium</taxon>
    </lineage>
</organism>
<dbReference type="Proteomes" id="UP000321954">
    <property type="component" value="Chromosome"/>
</dbReference>
<dbReference type="AlphaFoldDB" id="A0A5B8YH56"/>
<dbReference type="OrthoDB" id="979732at2"/>
<protein>
    <recommendedName>
        <fullName evidence="3">TerB family tellurite resistance protein</fullName>
    </recommendedName>
</protein>
<evidence type="ECO:0000313" key="1">
    <source>
        <dbReference type="EMBL" id="QED37215.1"/>
    </source>
</evidence>
<sequence>MYTLEDLYSQLGKLFYAIAASDKRVRDEERNTLRIILENEWKNDLVNAGEWGYNAADQIEMTFDWMDLNQPSAYAVFKEFKDFKNDNEELFTPEIKQMIWKTADGIASTFAGKNKSELVMLSKLKSIL</sequence>
<proteinExistence type="predicted"/>
<dbReference type="EMBL" id="CP042476">
    <property type="protein sequence ID" value="QED37215.1"/>
    <property type="molecule type" value="Genomic_DNA"/>
</dbReference>